<comment type="caution">
    <text evidence="1">The sequence shown here is derived from an EMBL/GenBank/DDBJ whole genome shotgun (WGS) entry which is preliminary data.</text>
</comment>
<dbReference type="AlphaFoldDB" id="A0A834P5W7"/>
<accession>A0A834P5W7</accession>
<dbReference type="Proteomes" id="UP000600918">
    <property type="component" value="Unassembled WGS sequence"/>
</dbReference>
<evidence type="ECO:0000313" key="1">
    <source>
        <dbReference type="EMBL" id="KAF7429670.1"/>
    </source>
</evidence>
<dbReference type="EMBL" id="JACSDY010000004">
    <property type="protein sequence ID" value="KAF7429670.1"/>
    <property type="molecule type" value="Genomic_DNA"/>
</dbReference>
<keyword evidence="2" id="KW-1185">Reference proteome</keyword>
<evidence type="ECO:0000313" key="2">
    <source>
        <dbReference type="Proteomes" id="UP000600918"/>
    </source>
</evidence>
<protein>
    <submittedName>
        <fullName evidence="1">Uncharacterized protein</fullName>
    </submittedName>
</protein>
<name>A0A834P5W7_VESPE</name>
<sequence>MYGQKERDIFLNHVHRDISDQLGYIQKWNLINLNAKLDSIRIDRIGFLTNRGYLPSRVLNELLSVKFPNRDGQLSGAPEFGDKCPVKCDTPALSGIKISNANDHRRFSVPLARSVKFHFTEHSTIPTPIIEKRTVRLATVTGSFVLDKTVTEYKRRHPKAFQHRTLTGTVARVKTLRCVSDLLESQTQVSRMGCKRSREARFVQIPERFINVSGFVTDLQ</sequence>
<proteinExistence type="predicted"/>
<organism evidence="1 2">
    <name type="scientific">Vespula pensylvanica</name>
    <name type="common">Western yellow jacket</name>
    <name type="synonym">Wasp</name>
    <dbReference type="NCBI Taxonomy" id="30213"/>
    <lineage>
        <taxon>Eukaryota</taxon>
        <taxon>Metazoa</taxon>
        <taxon>Ecdysozoa</taxon>
        <taxon>Arthropoda</taxon>
        <taxon>Hexapoda</taxon>
        <taxon>Insecta</taxon>
        <taxon>Pterygota</taxon>
        <taxon>Neoptera</taxon>
        <taxon>Endopterygota</taxon>
        <taxon>Hymenoptera</taxon>
        <taxon>Apocrita</taxon>
        <taxon>Aculeata</taxon>
        <taxon>Vespoidea</taxon>
        <taxon>Vespidae</taxon>
        <taxon>Vespinae</taxon>
        <taxon>Vespula</taxon>
    </lineage>
</organism>
<reference evidence="1" key="1">
    <citation type="journal article" date="2020" name="G3 (Bethesda)">
        <title>High-Quality Assemblies for Three Invasive Social Wasps from the &lt;i&gt;Vespula&lt;/i&gt; Genus.</title>
        <authorList>
            <person name="Harrop T.W.R."/>
            <person name="Guhlin J."/>
            <person name="McLaughlin G.M."/>
            <person name="Permina E."/>
            <person name="Stockwell P."/>
            <person name="Gilligan J."/>
            <person name="Le Lec M.F."/>
            <person name="Gruber M.A.M."/>
            <person name="Quinn O."/>
            <person name="Lovegrove M."/>
            <person name="Duncan E.J."/>
            <person name="Remnant E.J."/>
            <person name="Van Eeckhoven J."/>
            <person name="Graham B."/>
            <person name="Knapp R.A."/>
            <person name="Langford K.W."/>
            <person name="Kronenberg Z."/>
            <person name="Press M.O."/>
            <person name="Eacker S.M."/>
            <person name="Wilson-Rankin E.E."/>
            <person name="Purcell J."/>
            <person name="Lester P.J."/>
            <person name="Dearden P.K."/>
        </authorList>
    </citation>
    <scope>NUCLEOTIDE SEQUENCE</scope>
    <source>
        <strain evidence="1">Volc-1</strain>
    </source>
</reference>
<gene>
    <name evidence="1" type="ORF">H0235_006068</name>
</gene>